<comment type="caution">
    <text evidence="5">The sequence shown here is derived from an EMBL/GenBank/DDBJ whole genome shotgun (WGS) entry which is preliminary data.</text>
</comment>
<dbReference type="InterPro" id="IPR013641">
    <property type="entry name" value="KTI12/PSTK"/>
</dbReference>
<evidence type="ECO:0000256" key="4">
    <source>
        <dbReference type="ARBA" id="ARBA00026170"/>
    </source>
</evidence>
<dbReference type="OrthoDB" id="9972657at2759"/>
<evidence type="ECO:0000256" key="2">
    <source>
        <dbReference type="ARBA" id="ARBA00022840"/>
    </source>
</evidence>
<dbReference type="EMBL" id="JAIZAY010000009">
    <property type="protein sequence ID" value="KAJ8036224.1"/>
    <property type="molecule type" value="Genomic_DNA"/>
</dbReference>
<accession>A0A9Q1H7S0</accession>
<dbReference type="AlphaFoldDB" id="A0A9Q1H7S0"/>
<proteinExistence type="inferred from homology"/>
<dbReference type="FunFam" id="3.40.50.300:FF:000827">
    <property type="entry name" value="KTI12 chromatin-associated homolog"/>
    <property type="match status" value="1"/>
</dbReference>
<evidence type="ECO:0000313" key="6">
    <source>
        <dbReference type="Proteomes" id="UP001152320"/>
    </source>
</evidence>
<keyword evidence="2" id="KW-0067">ATP-binding</keyword>
<evidence type="ECO:0000313" key="5">
    <source>
        <dbReference type="EMBL" id="KAJ8036224.1"/>
    </source>
</evidence>
<dbReference type="Proteomes" id="UP001152320">
    <property type="component" value="Chromosome 9"/>
</dbReference>
<dbReference type="GO" id="GO:0005524">
    <property type="term" value="F:ATP binding"/>
    <property type="evidence" value="ECO:0007669"/>
    <property type="project" value="UniProtKB-KW"/>
</dbReference>
<protein>
    <recommendedName>
        <fullName evidence="4">Protein KTI12 homolog</fullName>
    </recommendedName>
</protein>
<dbReference type="SUPFAM" id="SSF52540">
    <property type="entry name" value="P-loop containing nucleoside triphosphate hydrolases"/>
    <property type="match status" value="1"/>
</dbReference>
<evidence type="ECO:0000256" key="3">
    <source>
        <dbReference type="ARBA" id="ARBA00025768"/>
    </source>
</evidence>
<dbReference type="Pfam" id="PF08433">
    <property type="entry name" value="KTI12"/>
    <property type="match status" value="1"/>
</dbReference>
<dbReference type="InterPro" id="IPR027417">
    <property type="entry name" value="P-loop_NTPase"/>
</dbReference>
<sequence>MRATVDVIMPLIVMCGIPSSGKTTRTNEIKKHLELMKKIVVVVGDHVMNLDKNSVYADSKKEVGVRGDLRSAVLREISKDSVVILDSLNYIKGFRYELFCGIKSAQTPHCVVHCDVSQEDASKWNSLRPENERYSQDVFDALVMRFEPPIGKNRWDKPLFSLKKDDELNGDEIHSALFEKRPPARNMSTVSQPLSSTNFLYELDKITQEIVTTIIKAQKTSLPGEEITVPGAKDKISLTRHLSPGELQRHRRQFISYTKLHPVDDVTTIPNMFVQYLGNSIK</sequence>
<dbReference type="GO" id="GO:0006357">
    <property type="term" value="P:regulation of transcription by RNA polymerase II"/>
    <property type="evidence" value="ECO:0007669"/>
    <property type="project" value="UniProtKB-ARBA"/>
</dbReference>
<reference evidence="5" key="1">
    <citation type="submission" date="2021-10" db="EMBL/GenBank/DDBJ databases">
        <title>Tropical sea cucumber genome reveals ecological adaptation and Cuvierian tubules defense mechanism.</title>
        <authorList>
            <person name="Chen T."/>
        </authorList>
    </citation>
    <scope>NUCLEOTIDE SEQUENCE</scope>
    <source>
        <strain evidence="5">Nanhai2018</strain>
        <tissue evidence="5">Muscle</tissue>
    </source>
</reference>
<name>A0A9Q1H7S0_HOLLE</name>
<evidence type="ECO:0000256" key="1">
    <source>
        <dbReference type="ARBA" id="ARBA00022741"/>
    </source>
</evidence>
<keyword evidence="1" id="KW-0547">Nucleotide-binding</keyword>
<dbReference type="GO" id="GO:0006400">
    <property type="term" value="P:tRNA modification"/>
    <property type="evidence" value="ECO:0007669"/>
    <property type="project" value="UniProtKB-ARBA"/>
</dbReference>
<dbReference type="PANTHER" id="PTHR12435">
    <property type="match status" value="1"/>
</dbReference>
<gene>
    <name evidence="5" type="ORF">HOLleu_20139</name>
</gene>
<organism evidence="5 6">
    <name type="scientific">Holothuria leucospilota</name>
    <name type="common">Black long sea cucumber</name>
    <name type="synonym">Mertensiothuria leucospilota</name>
    <dbReference type="NCBI Taxonomy" id="206669"/>
    <lineage>
        <taxon>Eukaryota</taxon>
        <taxon>Metazoa</taxon>
        <taxon>Echinodermata</taxon>
        <taxon>Eleutherozoa</taxon>
        <taxon>Echinozoa</taxon>
        <taxon>Holothuroidea</taxon>
        <taxon>Aspidochirotacea</taxon>
        <taxon>Aspidochirotida</taxon>
        <taxon>Holothuriidae</taxon>
        <taxon>Holothuria</taxon>
    </lineage>
</organism>
<dbReference type="Gene3D" id="3.40.50.300">
    <property type="entry name" value="P-loop containing nucleotide triphosphate hydrolases"/>
    <property type="match status" value="1"/>
</dbReference>
<comment type="similarity">
    <text evidence="3">Belongs to the KTI12 family.</text>
</comment>
<keyword evidence="6" id="KW-1185">Reference proteome</keyword>